<protein>
    <submittedName>
        <fullName evidence="2">Uncharacterized protein</fullName>
    </submittedName>
</protein>
<name>A0A5S6QGP7_TRIMR</name>
<dbReference type="AlphaFoldDB" id="A0A5S6QGP7"/>
<proteinExistence type="predicted"/>
<organism evidence="1 2">
    <name type="scientific">Trichuris muris</name>
    <name type="common">Mouse whipworm</name>
    <dbReference type="NCBI Taxonomy" id="70415"/>
    <lineage>
        <taxon>Eukaryota</taxon>
        <taxon>Metazoa</taxon>
        <taxon>Ecdysozoa</taxon>
        <taxon>Nematoda</taxon>
        <taxon>Enoplea</taxon>
        <taxon>Dorylaimia</taxon>
        <taxon>Trichinellida</taxon>
        <taxon>Trichuridae</taxon>
        <taxon>Trichuris</taxon>
    </lineage>
</organism>
<dbReference type="Proteomes" id="UP000046395">
    <property type="component" value="Unassembled WGS sequence"/>
</dbReference>
<sequence length="195" mass="22367">MTWQITPGSTSGGALNSSVLRADLRVVVRYEQIGSNNRNDFFECLLAIVCPLDFYVFLKKAIKWCSNIAQIRDELAIVVDHAEKRPKLRDVCWDRHVRYRCRSAWVRAAAMFVADASKIFHFGLGELTFVQSNVKTQFVNSLKESVQVPLMIFFRSADYDDVVKICDYSAQSCDHRVHDLLKDARADFTPKGRRL</sequence>
<keyword evidence="1" id="KW-1185">Reference proteome</keyword>
<accession>A0A5S6QGP7</accession>
<evidence type="ECO:0000313" key="2">
    <source>
        <dbReference type="WBParaSite" id="TMUE_2000006369.1"/>
    </source>
</evidence>
<dbReference type="WBParaSite" id="TMUE_2000006369.1">
    <property type="protein sequence ID" value="TMUE_2000006369.1"/>
    <property type="gene ID" value="WBGene00299565"/>
</dbReference>
<evidence type="ECO:0000313" key="1">
    <source>
        <dbReference type="Proteomes" id="UP000046395"/>
    </source>
</evidence>
<reference evidence="2" key="1">
    <citation type="submission" date="2019-12" db="UniProtKB">
        <authorList>
            <consortium name="WormBaseParasite"/>
        </authorList>
    </citation>
    <scope>IDENTIFICATION</scope>
</reference>